<dbReference type="Pfam" id="PF00931">
    <property type="entry name" value="NB-ARC"/>
    <property type="match status" value="1"/>
</dbReference>
<dbReference type="SUPFAM" id="SSF52540">
    <property type="entry name" value="P-loop containing nucleoside triphosphate hydrolases"/>
    <property type="match status" value="1"/>
</dbReference>
<dbReference type="STRING" id="22663.A0A2I0IKU3"/>
<feature type="domain" description="Disease resistance protein winged helix" evidence="5">
    <location>
        <begin position="257"/>
        <end position="319"/>
    </location>
</feature>
<proteinExistence type="predicted"/>
<dbReference type="SUPFAM" id="SSF52058">
    <property type="entry name" value="L domain-like"/>
    <property type="match status" value="1"/>
</dbReference>
<dbReference type="InterPro" id="IPR032675">
    <property type="entry name" value="LRR_dom_sf"/>
</dbReference>
<dbReference type="Proteomes" id="UP000233551">
    <property type="component" value="Unassembled WGS sequence"/>
</dbReference>
<evidence type="ECO:0000256" key="2">
    <source>
        <dbReference type="ARBA" id="ARBA00022821"/>
    </source>
</evidence>
<feature type="domain" description="NB-ARC" evidence="4">
    <location>
        <begin position="120"/>
        <end position="168"/>
    </location>
</feature>
<reference evidence="6 7" key="1">
    <citation type="submission" date="2017-11" db="EMBL/GenBank/DDBJ databases">
        <title>De-novo sequencing of pomegranate (Punica granatum L.) genome.</title>
        <authorList>
            <person name="Akparov Z."/>
            <person name="Amiraslanov A."/>
            <person name="Hajiyeva S."/>
            <person name="Abbasov M."/>
            <person name="Kaur K."/>
            <person name="Hamwieh A."/>
            <person name="Solovyev V."/>
            <person name="Salamov A."/>
            <person name="Braich B."/>
            <person name="Kosarev P."/>
            <person name="Mahmoud A."/>
            <person name="Hajiyev E."/>
            <person name="Babayeva S."/>
            <person name="Izzatullayeva V."/>
            <person name="Mammadov A."/>
            <person name="Mammadov A."/>
            <person name="Sharifova S."/>
            <person name="Ojaghi J."/>
            <person name="Eynullazada K."/>
            <person name="Bayramov B."/>
            <person name="Abdulazimova A."/>
            <person name="Shahmuradov I."/>
        </authorList>
    </citation>
    <scope>NUCLEOTIDE SEQUENCE [LARGE SCALE GENOMIC DNA]</scope>
    <source>
        <strain evidence="7">cv. AG2017</strain>
        <tissue evidence="6">Leaf</tissue>
    </source>
</reference>
<feature type="region of interest" description="Disordered" evidence="3">
    <location>
        <begin position="25"/>
        <end position="64"/>
    </location>
</feature>
<sequence>MDRPNAGKPQDKFWEKVDKVISNEGEGPRMKVIPENVQPSLPEGTRNVPPVEVNSCGDNPVQDEPDLVAEDREANNIMLEQTDHFDPMRIDPDPNSEDNGDNASVQPSSAPNSFAREIIWYVGIPVKRDGVRLVLTTRYRDVCEKMSCQAKIGVQPLSNEAAWALFVQTLGSDLPPSRKLVAEDIVEGCKGLPSAIVIMAESMRGEVDDLVWEATLENLKRPGVLEQSMKESVFPILVHSYNRLDKKQQLCFSLCALYPKDWSIPRQALIELCIDEGVIHEDRRWKMYNEGHRLLDELEKACLLEAYGAGSGRVRMHEVPNGLGMLVNLTYLSLRETGIERIPDGVVCKLKKLQHLEADYIAVKGEEVGKLRKLEALQCRFENVNELNEYTLHATTIESYNLVIGARTHLDYWHGVVASVHDLNFFISGKVIIMGEGEYKIGETYHLPRDVKALWIREYGGTWNISSFTQLEELEVLWIKGCDEVLTLSGNDGGQPEEREGQLEERISPPPPGDHCPNLKELQISGCPKLVQISAICTLRN</sequence>
<dbReference type="InterPro" id="IPR044974">
    <property type="entry name" value="Disease_R_plants"/>
</dbReference>
<feature type="compositionally biased region" description="Basic and acidic residues" evidence="3">
    <location>
        <begin position="81"/>
        <end position="92"/>
    </location>
</feature>
<dbReference type="Pfam" id="PF23559">
    <property type="entry name" value="WHD_DRP"/>
    <property type="match status" value="1"/>
</dbReference>
<gene>
    <name evidence="6" type="ORF">CRG98_035652</name>
</gene>
<organism evidence="6 7">
    <name type="scientific">Punica granatum</name>
    <name type="common">Pomegranate</name>
    <dbReference type="NCBI Taxonomy" id="22663"/>
    <lineage>
        <taxon>Eukaryota</taxon>
        <taxon>Viridiplantae</taxon>
        <taxon>Streptophyta</taxon>
        <taxon>Embryophyta</taxon>
        <taxon>Tracheophyta</taxon>
        <taxon>Spermatophyta</taxon>
        <taxon>Magnoliopsida</taxon>
        <taxon>eudicotyledons</taxon>
        <taxon>Gunneridae</taxon>
        <taxon>Pentapetalae</taxon>
        <taxon>rosids</taxon>
        <taxon>malvids</taxon>
        <taxon>Myrtales</taxon>
        <taxon>Lythraceae</taxon>
        <taxon>Punica</taxon>
    </lineage>
</organism>
<keyword evidence="7" id="KW-1185">Reference proteome</keyword>
<keyword evidence="1" id="KW-0677">Repeat</keyword>
<name>A0A2I0IKU3_PUNGR</name>
<dbReference type="Gene3D" id="3.80.10.10">
    <property type="entry name" value="Ribonuclease Inhibitor"/>
    <property type="match status" value="1"/>
</dbReference>
<evidence type="ECO:0000256" key="3">
    <source>
        <dbReference type="SAM" id="MobiDB-lite"/>
    </source>
</evidence>
<evidence type="ECO:0000313" key="6">
    <source>
        <dbReference type="EMBL" id="PKI43976.1"/>
    </source>
</evidence>
<evidence type="ECO:0000313" key="7">
    <source>
        <dbReference type="Proteomes" id="UP000233551"/>
    </source>
</evidence>
<dbReference type="AlphaFoldDB" id="A0A2I0IKU3"/>
<dbReference type="PANTHER" id="PTHR23155">
    <property type="entry name" value="DISEASE RESISTANCE PROTEIN RP"/>
    <property type="match status" value="1"/>
</dbReference>
<dbReference type="InterPro" id="IPR058922">
    <property type="entry name" value="WHD_DRP"/>
</dbReference>
<protein>
    <submittedName>
        <fullName evidence="6">Uncharacterized protein</fullName>
    </submittedName>
</protein>
<comment type="caution">
    <text evidence="6">The sequence shown here is derived from an EMBL/GenBank/DDBJ whole genome shotgun (WGS) entry which is preliminary data.</text>
</comment>
<dbReference type="InterPro" id="IPR002182">
    <property type="entry name" value="NB-ARC"/>
</dbReference>
<dbReference type="Gene3D" id="1.10.10.10">
    <property type="entry name" value="Winged helix-like DNA-binding domain superfamily/Winged helix DNA-binding domain"/>
    <property type="match status" value="1"/>
</dbReference>
<dbReference type="EMBL" id="PGOL01002959">
    <property type="protein sequence ID" value="PKI43976.1"/>
    <property type="molecule type" value="Genomic_DNA"/>
</dbReference>
<dbReference type="InterPro" id="IPR036388">
    <property type="entry name" value="WH-like_DNA-bd_sf"/>
</dbReference>
<accession>A0A2I0IKU3</accession>
<dbReference type="InterPro" id="IPR042197">
    <property type="entry name" value="Apaf_helical"/>
</dbReference>
<evidence type="ECO:0000259" key="4">
    <source>
        <dbReference type="Pfam" id="PF00931"/>
    </source>
</evidence>
<dbReference type="GO" id="GO:0043531">
    <property type="term" value="F:ADP binding"/>
    <property type="evidence" value="ECO:0007669"/>
    <property type="project" value="InterPro"/>
</dbReference>
<evidence type="ECO:0000256" key="1">
    <source>
        <dbReference type="ARBA" id="ARBA00022737"/>
    </source>
</evidence>
<dbReference type="PANTHER" id="PTHR23155:SF1032">
    <property type="entry name" value="NB-ARC DOMAIN-CONTAINING PROTEIN"/>
    <property type="match status" value="1"/>
</dbReference>
<keyword evidence="2" id="KW-0611">Plant defense</keyword>
<dbReference type="InterPro" id="IPR027417">
    <property type="entry name" value="P-loop_NTPase"/>
</dbReference>
<dbReference type="GO" id="GO:0098542">
    <property type="term" value="P:defense response to other organism"/>
    <property type="evidence" value="ECO:0007669"/>
    <property type="project" value="TreeGrafter"/>
</dbReference>
<feature type="region of interest" description="Disordered" evidence="3">
    <location>
        <begin position="79"/>
        <end position="109"/>
    </location>
</feature>
<evidence type="ECO:0000259" key="5">
    <source>
        <dbReference type="Pfam" id="PF23559"/>
    </source>
</evidence>
<dbReference type="Gene3D" id="1.10.8.430">
    <property type="entry name" value="Helical domain of apoptotic protease-activating factors"/>
    <property type="match status" value="1"/>
</dbReference>